<sequence length="158" mass="17785">MITYFKNRFRQKLFTGNRTKAILASLLILNITTTFVACKDDDKKEVRPNYSGTYIGTIEGTFYPDYQIPTGTPYSEAAEFTITDDGKEALIAGFDSVPDKLEFSNTDIAGFGIDDVRSSGDRRLNGSGSFSGDTLKMTGSYFFLDRSRRQYRFVGVRR</sequence>
<feature type="chain" id="PRO_5040791721" evidence="1">
    <location>
        <begin position="37"/>
        <end position="158"/>
    </location>
</feature>
<gene>
    <name evidence="2" type="ORF">LXM26_19765</name>
</gene>
<proteinExistence type="predicted"/>
<keyword evidence="1" id="KW-0732">Signal</keyword>
<organism evidence="2 3">
    <name type="scientific">Dyadobacter chenwenxiniae</name>
    <dbReference type="NCBI Taxonomy" id="2906456"/>
    <lineage>
        <taxon>Bacteria</taxon>
        <taxon>Pseudomonadati</taxon>
        <taxon>Bacteroidota</taxon>
        <taxon>Cytophagia</taxon>
        <taxon>Cytophagales</taxon>
        <taxon>Spirosomataceae</taxon>
        <taxon>Dyadobacter</taxon>
    </lineage>
</organism>
<name>A0A9X1TF16_9BACT</name>
<dbReference type="Proteomes" id="UP001139000">
    <property type="component" value="Unassembled WGS sequence"/>
</dbReference>
<reference evidence="2" key="1">
    <citation type="submission" date="2021-12" db="EMBL/GenBank/DDBJ databases">
        <title>Novel species in genus Dyadobacter.</title>
        <authorList>
            <person name="Ma C."/>
        </authorList>
    </citation>
    <scope>NUCLEOTIDE SEQUENCE</scope>
    <source>
        <strain evidence="2">LJ419</strain>
    </source>
</reference>
<accession>A0A9X1TF16</accession>
<evidence type="ECO:0000313" key="3">
    <source>
        <dbReference type="Proteomes" id="UP001139000"/>
    </source>
</evidence>
<dbReference type="AlphaFoldDB" id="A0A9X1TF16"/>
<evidence type="ECO:0000256" key="1">
    <source>
        <dbReference type="SAM" id="SignalP"/>
    </source>
</evidence>
<keyword evidence="3" id="KW-1185">Reference proteome</keyword>
<evidence type="ECO:0000313" key="2">
    <source>
        <dbReference type="EMBL" id="MCF0063761.1"/>
    </source>
</evidence>
<feature type="signal peptide" evidence="1">
    <location>
        <begin position="1"/>
        <end position="36"/>
    </location>
</feature>
<dbReference type="EMBL" id="JAJTTC010000005">
    <property type="protein sequence ID" value="MCF0063761.1"/>
    <property type="molecule type" value="Genomic_DNA"/>
</dbReference>
<comment type="caution">
    <text evidence="2">The sequence shown here is derived from an EMBL/GenBank/DDBJ whole genome shotgun (WGS) entry which is preliminary data.</text>
</comment>
<dbReference type="RefSeq" id="WP_234656689.1">
    <property type="nucleotide sequence ID" value="NZ_CP094997.1"/>
</dbReference>
<protein>
    <submittedName>
        <fullName evidence="2">Uncharacterized protein</fullName>
    </submittedName>
</protein>